<dbReference type="Proteomes" id="UP000203537">
    <property type="component" value="Genome"/>
</dbReference>
<proteinExistence type="predicted"/>
<organism evidence="2 3">
    <name type="scientific">Bracoviriform congregatae</name>
    <dbReference type="NCBI Taxonomy" id="39640"/>
    <lineage>
        <taxon>Viruses</taxon>
        <taxon>Viruses incertae sedis</taxon>
        <taxon>Polydnaviriformidae</taxon>
        <taxon>Bracoviriform</taxon>
    </lineage>
</organism>
<gene>
    <name evidence="2" type="ORF">CcBV_36.2</name>
</gene>
<dbReference type="GeneID" id="3238845"/>
<dbReference type="RefSeq" id="YP_184908.1">
    <property type="nucleotide sequence ID" value="NC_006662.1"/>
</dbReference>
<evidence type="ECO:0000313" key="3">
    <source>
        <dbReference type="Proteomes" id="UP000203537"/>
    </source>
</evidence>
<keyword evidence="1" id="KW-1133">Transmembrane helix</keyword>
<keyword evidence="1" id="KW-0472">Membrane</keyword>
<accession>Q5ZNS6</accession>
<dbReference type="KEGG" id="vg:3238845"/>
<name>Q5ZNS6_9VIRU</name>
<keyword evidence="1" id="KW-0812">Transmembrane</keyword>
<evidence type="ECO:0000256" key="1">
    <source>
        <dbReference type="SAM" id="Phobius"/>
    </source>
</evidence>
<sequence length="229" mass="26024">MSIIIIIIYYPLDKMYIENGTQWSCFHYVLRFARILELLFIIVTSESIIKFFLLFFVTALLSGNSIGSASAYPRPDETSMNINADNPNDVKLFEDLNHMREGNNFGALTVLRNNVIQGSNTRGENHLGTETDQKHIMVGGKLPGGGHTYGGATYGSGNAIQESDSSSKNFLGSRLSQRDIVYKVKEKFLSLRIFYSSQEFFFLFGNCHHLYCYITICRIIDVLHLYRTE</sequence>
<reference evidence="2 3" key="1">
    <citation type="journal article" date="2004" name="Science">
        <title>Genome sequence of a polydnavirus: insights into symbiotic virus evolution.</title>
        <authorList>
            <person name="Espagne E."/>
            <person name="Dupuy C."/>
            <person name="Huguet E."/>
            <person name="Cattolico L."/>
            <person name="Provost B."/>
            <person name="Martins N."/>
            <person name="Poirie M."/>
            <person name="Periquet G."/>
            <person name="Drezen J.M."/>
        </authorList>
    </citation>
    <scope>NUCLEOTIDE SEQUENCE [LARGE SCALE GENOMIC DNA]</scope>
</reference>
<feature type="transmembrane region" description="Helical" evidence="1">
    <location>
        <begin position="38"/>
        <end position="61"/>
    </location>
</feature>
<evidence type="ECO:0000313" key="2">
    <source>
        <dbReference type="EMBL" id="CAG17504.1"/>
    </source>
</evidence>
<dbReference type="EMBL" id="AJ632333">
    <property type="protein sequence ID" value="CAG17504.1"/>
    <property type="molecule type" value="Genomic_DNA"/>
</dbReference>
<protein>
    <submittedName>
        <fullName evidence="2">Uncharacterized protein</fullName>
    </submittedName>
</protein>